<feature type="compositionally biased region" description="Low complexity" evidence="6">
    <location>
        <begin position="346"/>
        <end position="361"/>
    </location>
</feature>
<evidence type="ECO:0000256" key="4">
    <source>
        <dbReference type="HAMAP-Rule" id="MF_00909"/>
    </source>
</evidence>
<dbReference type="PRINTS" id="PR00423">
    <property type="entry name" value="CELLDVISFTSZ"/>
</dbReference>
<evidence type="ECO:0000256" key="3">
    <source>
        <dbReference type="ARBA" id="ARBA00023134"/>
    </source>
</evidence>
<dbReference type="InterPro" id="IPR018316">
    <property type="entry name" value="Tubulin/FtsZ_2-layer-sand-dom"/>
</dbReference>
<feature type="binding site" evidence="4">
    <location>
        <position position="142"/>
    </location>
    <ligand>
        <name>GTP</name>
        <dbReference type="ChEBI" id="CHEBI:37565"/>
    </ligand>
</feature>
<feature type="domain" description="Tubulin/FtsZ 2-layer sandwich" evidence="8">
    <location>
        <begin position="206"/>
        <end position="323"/>
    </location>
</feature>
<evidence type="ECO:0000256" key="2">
    <source>
        <dbReference type="ARBA" id="ARBA00022741"/>
    </source>
</evidence>
<dbReference type="InterPro" id="IPR003008">
    <property type="entry name" value="Tubulin_FtsZ_GTPase"/>
</dbReference>
<dbReference type="AlphaFoldDB" id="A0A1F5KLD3"/>
<feature type="domain" description="Tubulin/FtsZ GTPase" evidence="7">
    <location>
        <begin position="11"/>
        <end position="204"/>
    </location>
</feature>
<comment type="subunit">
    <text evidence="4">Homodimer. Polymerizes to form a dynamic ring structure in a strictly GTP-dependent manner. Interacts directly with several other division proteins.</text>
</comment>
<evidence type="ECO:0000313" key="10">
    <source>
        <dbReference type="Proteomes" id="UP000177328"/>
    </source>
</evidence>
<comment type="function">
    <text evidence="4">Essential cell division protein that forms a contractile ring structure (Z ring) at the future cell division site. The regulation of the ring assembly controls the timing and the location of cell division. One of the functions of the FtsZ ring is to recruit other cell division proteins to the septum to produce a new cell wall between the dividing cells. Binds GTP and shows GTPase activity.</text>
</comment>
<comment type="caution">
    <text evidence="9">The sequence shown here is derived from an EMBL/GenBank/DDBJ whole genome shotgun (WGS) entry which is preliminary data.</text>
</comment>
<dbReference type="InterPro" id="IPR036525">
    <property type="entry name" value="Tubulin/FtsZ_GTPase_sf"/>
</dbReference>
<comment type="subcellular location">
    <subcellularLocation>
        <location evidence="4">Cytoplasm</location>
    </subcellularLocation>
    <text evidence="4">Assembles at midcell at the inner surface of the cytoplasmic membrane.</text>
</comment>
<dbReference type="InterPro" id="IPR045061">
    <property type="entry name" value="FtsZ/CetZ"/>
</dbReference>
<keyword evidence="4" id="KW-0963">Cytoplasm</keyword>
<dbReference type="GO" id="GO:0000917">
    <property type="term" value="P:division septum assembly"/>
    <property type="evidence" value="ECO:0007669"/>
    <property type="project" value="UniProtKB-KW"/>
</dbReference>
<dbReference type="GO" id="GO:0051258">
    <property type="term" value="P:protein polymerization"/>
    <property type="evidence" value="ECO:0007669"/>
    <property type="project" value="UniProtKB-UniRule"/>
</dbReference>
<dbReference type="GO" id="GO:0003924">
    <property type="term" value="F:GTPase activity"/>
    <property type="evidence" value="ECO:0007669"/>
    <property type="project" value="UniProtKB-UniRule"/>
</dbReference>
<dbReference type="SMART" id="SM00864">
    <property type="entry name" value="Tubulin"/>
    <property type="match status" value="1"/>
</dbReference>
<dbReference type="CDD" id="cd02201">
    <property type="entry name" value="FtsZ_type1"/>
    <property type="match status" value="1"/>
</dbReference>
<dbReference type="Gene3D" id="3.30.1330.20">
    <property type="entry name" value="Tubulin/FtsZ, C-terminal domain"/>
    <property type="match status" value="1"/>
</dbReference>
<dbReference type="EMBL" id="MFDD01000002">
    <property type="protein sequence ID" value="OGE41431.1"/>
    <property type="molecule type" value="Genomic_DNA"/>
</dbReference>
<dbReference type="NCBIfam" id="TIGR00065">
    <property type="entry name" value="ftsZ"/>
    <property type="match status" value="1"/>
</dbReference>
<dbReference type="GO" id="GO:0032153">
    <property type="term" value="C:cell division site"/>
    <property type="evidence" value="ECO:0007669"/>
    <property type="project" value="UniProtKB-UniRule"/>
</dbReference>
<feature type="binding site" evidence="4">
    <location>
        <begin position="107"/>
        <end position="109"/>
    </location>
    <ligand>
        <name>GTP</name>
        <dbReference type="ChEBI" id="CHEBI:37565"/>
    </ligand>
</feature>
<organism evidence="9 10">
    <name type="scientific">Candidatus Daviesbacteria bacterium RIFCSPHIGHO2_02_FULL_43_12</name>
    <dbReference type="NCBI Taxonomy" id="1797776"/>
    <lineage>
        <taxon>Bacteria</taxon>
        <taxon>Candidatus Daviesiibacteriota</taxon>
    </lineage>
</organism>
<feature type="region of interest" description="Disordered" evidence="6">
    <location>
        <begin position="331"/>
        <end position="412"/>
    </location>
</feature>
<feature type="compositionally biased region" description="Polar residues" evidence="6">
    <location>
        <begin position="369"/>
        <end position="387"/>
    </location>
</feature>
<gene>
    <name evidence="4" type="primary">ftsZ</name>
    <name evidence="9" type="ORF">A3D25_01975</name>
</gene>
<dbReference type="InterPro" id="IPR020805">
    <property type="entry name" value="Cell_div_FtsZ_CS"/>
</dbReference>
<dbReference type="InterPro" id="IPR008280">
    <property type="entry name" value="Tub_FtsZ_C"/>
</dbReference>
<evidence type="ECO:0000259" key="7">
    <source>
        <dbReference type="SMART" id="SM00864"/>
    </source>
</evidence>
<reference evidence="9 10" key="1">
    <citation type="journal article" date="2016" name="Nat. Commun.">
        <title>Thousands of microbial genomes shed light on interconnected biogeochemical processes in an aquifer system.</title>
        <authorList>
            <person name="Anantharaman K."/>
            <person name="Brown C.T."/>
            <person name="Hug L.A."/>
            <person name="Sharon I."/>
            <person name="Castelle C.J."/>
            <person name="Probst A.J."/>
            <person name="Thomas B.C."/>
            <person name="Singh A."/>
            <person name="Wilkins M.J."/>
            <person name="Karaoz U."/>
            <person name="Brodie E.L."/>
            <person name="Williams K.H."/>
            <person name="Hubbard S.S."/>
            <person name="Banfield J.F."/>
        </authorList>
    </citation>
    <scope>NUCLEOTIDE SEQUENCE [LARGE SCALE GENOMIC DNA]</scope>
</reference>
<dbReference type="HAMAP" id="MF_00909">
    <property type="entry name" value="FtsZ"/>
    <property type="match status" value="1"/>
</dbReference>
<protein>
    <recommendedName>
        <fullName evidence="4 5">Cell division protein FtsZ</fullName>
    </recommendedName>
</protein>
<dbReference type="FunFam" id="3.40.50.1440:FF:000001">
    <property type="entry name" value="Cell division protein FtsZ"/>
    <property type="match status" value="1"/>
</dbReference>
<sequence length="412" mass="43198">MIKPDVQRFAKIKVIGLGGGGTNALNSMITLQQIQGVEFVAVNTDAQALLGNQSPTKVQIGEALTRGLGSGGDPEVGRAAAEESVQKLEDVMQDADMIFLTAGMGGGTGTGAIPIAASVARKVGALTVAVVTKPFAFEGSRRMMAAEEGIERLKDHVDALIVIPNQRLLEVVDKNMTLQEAFKLADSVLGQGVQGISDLITMPGLINVDFADVKSIMSSAGSALMGIGQAGGENRAAVAARMAIASPLLEVSIEGAKGVLFNIVGGPDLSMTEVNEAAQIIAQAAEPDANIIFGATIKEDMVDMVKVSVIATGFDESRGRLREYAGLGMSATQSQSGVTPQSNYNPPQSQTQQVLQPQQSSAFGAFPNLGSSRRSVEEPSTQSSEDQTQIEDKYSTDDSDDLEIPAFLRQNR</sequence>
<dbReference type="PANTHER" id="PTHR30314">
    <property type="entry name" value="CELL DIVISION PROTEIN FTSZ-RELATED"/>
    <property type="match status" value="1"/>
</dbReference>
<name>A0A1F5KLD3_9BACT</name>
<dbReference type="Pfam" id="PF12327">
    <property type="entry name" value="FtsZ_C"/>
    <property type="match status" value="1"/>
</dbReference>
<dbReference type="GO" id="GO:0043093">
    <property type="term" value="P:FtsZ-dependent cytokinesis"/>
    <property type="evidence" value="ECO:0007669"/>
    <property type="project" value="UniProtKB-UniRule"/>
</dbReference>
<proteinExistence type="inferred from homology"/>
<feature type="binding site" evidence="4">
    <location>
        <position position="186"/>
    </location>
    <ligand>
        <name>GTP</name>
        <dbReference type="ChEBI" id="CHEBI:37565"/>
    </ligand>
</feature>
<dbReference type="GO" id="GO:0005737">
    <property type="term" value="C:cytoplasm"/>
    <property type="evidence" value="ECO:0007669"/>
    <property type="project" value="UniProtKB-SubCell"/>
</dbReference>
<evidence type="ECO:0000259" key="8">
    <source>
        <dbReference type="SMART" id="SM00865"/>
    </source>
</evidence>
<dbReference type="PANTHER" id="PTHR30314:SF3">
    <property type="entry name" value="MITOCHONDRIAL DIVISION PROTEIN FSZA"/>
    <property type="match status" value="1"/>
</dbReference>
<feature type="binding site" evidence="4">
    <location>
        <begin position="19"/>
        <end position="23"/>
    </location>
    <ligand>
        <name>GTP</name>
        <dbReference type="ChEBI" id="CHEBI:37565"/>
    </ligand>
</feature>
<dbReference type="SMART" id="SM00865">
    <property type="entry name" value="Tubulin_C"/>
    <property type="match status" value="1"/>
</dbReference>
<keyword evidence="2 4" id="KW-0547">Nucleotide-binding</keyword>
<dbReference type="GO" id="GO:0005525">
    <property type="term" value="F:GTP binding"/>
    <property type="evidence" value="ECO:0007669"/>
    <property type="project" value="UniProtKB-UniRule"/>
</dbReference>
<keyword evidence="3 4" id="KW-0342">GTP-binding</keyword>
<keyword evidence="4" id="KW-0131">Cell cycle</keyword>
<dbReference type="InterPro" id="IPR037103">
    <property type="entry name" value="Tubulin/FtsZ-like_C"/>
</dbReference>
<dbReference type="PROSITE" id="PS01134">
    <property type="entry name" value="FTSZ_1"/>
    <property type="match status" value="1"/>
</dbReference>
<dbReference type="SUPFAM" id="SSF52490">
    <property type="entry name" value="Tubulin nucleotide-binding domain-like"/>
    <property type="match status" value="1"/>
</dbReference>
<feature type="binding site" evidence="4">
    <location>
        <position position="138"/>
    </location>
    <ligand>
        <name>GTP</name>
        <dbReference type="ChEBI" id="CHEBI:37565"/>
    </ligand>
</feature>
<evidence type="ECO:0000256" key="6">
    <source>
        <dbReference type="SAM" id="MobiDB-lite"/>
    </source>
</evidence>
<dbReference type="Proteomes" id="UP000177328">
    <property type="component" value="Unassembled WGS sequence"/>
</dbReference>
<evidence type="ECO:0000256" key="5">
    <source>
        <dbReference type="NCBIfam" id="TIGR00065"/>
    </source>
</evidence>
<dbReference type="Gene3D" id="3.40.50.1440">
    <property type="entry name" value="Tubulin/FtsZ, GTPase domain"/>
    <property type="match status" value="1"/>
</dbReference>
<dbReference type="SUPFAM" id="SSF55307">
    <property type="entry name" value="Tubulin C-terminal domain-like"/>
    <property type="match status" value="1"/>
</dbReference>
<feature type="compositionally biased region" description="Polar residues" evidence="6">
    <location>
        <begin position="331"/>
        <end position="345"/>
    </location>
</feature>
<dbReference type="Pfam" id="PF00091">
    <property type="entry name" value="Tubulin"/>
    <property type="match status" value="1"/>
</dbReference>
<accession>A0A1F5KLD3</accession>
<dbReference type="InterPro" id="IPR000158">
    <property type="entry name" value="Cell_div_FtsZ"/>
</dbReference>
<evidence type="ECO:0000256" key="1">
    <source>
        <dbReference type="ARBA" id="ARBA00009690"/>
    </source>
</evidence>
<keyword evidence="4" id="KW-0717">Septation</keyword>
<dbReference type="InterPro" id="IPR024757">
    <property type="entry name" value="FtsZ_C"/>
</dbReference>
<comment type="similarity">
    <text evidence="1 4">Belongs to the FtsZ family.</text>
</comment>
<keyword evidence="4 9" id="KW-0132">Cell division</keyword>
<evidence type="ECO:0000313" key="9">
    <source>
        <dbReference type="EMBL" id="OGE41431.1"/>
    </source>
</evidence>